<keyword evidence="5" id="KW-0560">Oxidoreductase</keyword>
<evidence type="ECO:0000256" key="6">
    <source>
        <dbReference type="SAM" id="Coils"/>
    </source>
</evidence>
<dbReference type="Proteomes" id="UP000232323">
    <property type="component" value="Unassembled WGS sequence"/>
</dbReference>
<feature type="compositionally biased region" description="Polar residues" evidence="7">
    <location>
        <begin position="472"/>
        <end position="490"/>
    </location>
</feature>
<feature type="region of interest" description="Disordered" evidence="7">
    <location>
        <begin position="825"/>
        <end position="861"/>
    </location>
</feature>
<dbReference type="Pfam" id="PF01593">
    <property type="entry name" value="Amino_oxidase"/>
    <property type="match status" value="1"/>
</dbReference>
<feature type="region of interest" description="Disordered" evidence="7">
    <location>
        <begin position="1585"/>
        <end position="1621"/>
    </location>
</feature>
<evidence type="ECO:0000256" key="2">
    <source>
        <dbReference type="ARBA" id="ARBA00005995"/>
    </source>
</evidence>
<dbReference type="GO" id="GO:0141052">
    <property type="term" value="F:histone H3 demethylase activity"/>
    <property type="evidence" value="ECO:0007669"/>
    <property type="project" value="UniProtKB-ARBA"/>
</dbReference>
<dbReference type="Pfam" id="PF08766">
    <property type="entry name" value="DEK_C"/>
    <property type="match status" value="1"/>
</dbReference>
<dbReference type="PROSITE" id="PS50934">
    <property type="entry name" value="SWIRM"/>
    <property type="match status" value="1"/>
</dbReference>
<dbReference type="PANTHER" id="PTHR10742">
    <property type="entry name" value="FLAVIN MONOAMINE OXIDASE"/>
    <property type="match status" value="1"/>
</dbReference>
<feature type="domain" description="SWIRM" evidence="8">
    <location>
        <begin position="1"/>
        <end position="83"/>
    </location>
</feature>
<dbReference type="OrthoDB" id="552755at2759"/>
<dbReference type="InterPro" id="IPR036188">
    <property type="entry name" value="FAD/NAD-bd_sf"/>
</dbReference>
<dbReference type="PANTHER" id="PTHR10742:SF410">
    <property type="entry name" value="LYSINE-SPECIFIC HISTONE DEMETHYLASE 2"/>
    <property type="match status" value="1"/>
</dbReference>
<dbReference type="Gene3D" id="3.50.50.60">
    <property type="entry name" value="FAD/NAD(P)-binding domain"/>
    <property type="match status" value="2"/>
</dbReference>
<feature type="compositionally biased region" description="Acidic residues" evidence="7">
    <location>
        <begin position="1188"/>
        <end position="1206"/>
    </location>
</feature>
<dbReference type="STRING" id="1157962.A0A250XC68"/>
<evidence type="ECO:0000313" key="11">
    <source>
        <dbReference type="Proteomes" id="UP000232323"/>
    </source>
</evidence>
<evidence type="ECO:0000256" key="3">
    <source>
        <dbReference type="ARBA" id="ARBA00022630"/>
    </source>
</evidence>
<feature type="compositionally biased region" description="Basic and acidic residues" evidence="7">
    <location>
        <begin position="1171"/>
        <end position="1187"/>
    </location>
</feature>
<keyword evidence="11" id="KW-1185">Reference proteome</keyword>
<comment type="caution">
    <text evidence="10">The sequence shown here is derived from an EMBL/GenBank/DDBJ whole genome shotgun (WGS) entry which is preliminary data.</text>
</comment>
<dbReference type="InterPro" id="IPR036388">
    <property type="entry name" value="WH-like_DNA-bd_sf"/>
</dbReference>
<dbReference type="SUPFAM" id="SSF109715">
    <property type="entry name" value="DEK C-terminal domain"/>
    <property type="match status" value="1"/>
</dbReference>
<feature type="compositionally biased region" description="Basic and acidic residues" evidence="7">
    <location>
        <begin position="825"/>
        <end position="840"/>
    </location>
</feature>
<accession>A0A250XC68</accession>
<keyword evidence="3" id="KW-0285">Flavoprotein</keyword>
<dbReference type="InterPro" id="IPR002937">
    <property type="entry name" value="Amino_oxidase"/>
</dbReference>
<reference evidence="10 11" key="1">
    <citation type="submission" date="2017-08" db="EMBL/GenBank/DDBJ databases">
        <title>Acidophilic green algal genome provides insights into adaptation to an acidic environment.</title>
        <authorList>
            <person name="Hirooka S."/>
            <person name="Hirose Y."/>
            <person name="Kanesaki Y."/>
            <person name="Higuchi S."/>
            <person name="Fujiwara T."/>
            <person name="Onuma R."/>
            <person name="Era A."/>
            <person name="Ohbayashi R."/>
            <person name="Uzuka A."/>
            <person name="Nozaki H."/>
            <person name="Yoshikawa H."/>
            <person name="Miyagishima S.Y."/>
        </authorList>
    </citation>
    <scope>NUCLEOTIDE SEQUENCE [LARGE SCALE GENOMIC DNA]</scope>
    <source>
        <strain evidence="10 11">NIES-2499</strain>
    </source>
</reference>
<comment type="similarity">
    <text evidence="2">Belongs to the flavin monoamine oxidase family.</text>
</comment>
<evidence type="ECO:0000256" key="4">
    <source>
        <dbReference type="ARBA" id="ARBA00022827"/>
    </source>
</evidence>
<dbReference type="Gene3D" id="1.10.10.10">
    <property type="entry name" value="Winged helix-like DNA-binding domain superfamily/Winged helix DNA-binding domain"/>
    <property type="match status" value="1"/>
</dbReference>
<name>A0A250XC68_9CHLO</name>
<dbReference type="InterPro" id="IPR050281">
    <property type="entry name" value="Flavin_monoamine_oxidase"/>
</dbReference>
<protein>
    <submittedName>
        <fullName evidence="10">Uncharacterized protein</fullName>
    </submittedName>
</protein>
<gene>
    <name evidence="10" type="ORF">CEUSTIGMA_g8108.t1</name>
</gene>
<dbReference type="InterPro" id="IPR007526">
    <property type="entry name" value="SWIRM"/>
</dbReference>
<evidence type="ECO:0000256" key="1">
    <source>
        <dbReference type="ARBA" id="ARBA00001974"/>
    </source>
</evidence>
<feature type="domain" description="DEK-C" evidence="9">
    <location>
        <begin position="143"/>
        <end position="198"/>
    </location>
</feature>
<dbReference type="InterPro" id="IPR014876">
    <property type="entry name" value="DEK_C"/>
</dbReference>
<feature type="compositionally biased region" description="Basic residues" evidence="7">
    <location>
        <begin position="1233"/>
        <end position="1242"/>
    </location>
</feature>
<dbReference type="EMBL" id="BEGY01000055">
    <property type="protein sequence ID" value="GAX80673.1"/>
    <property type="molecule type" value="Genomic_DNA"/>
</dbReference>
<evidence type="ECO:0000259" key="8">
    <source>
        <dbReference type="PROSITE" id="PS50934"/>
    </source>
</evidence>
<organism evidence="10 11">
    <name type="scientific">Chlamydomonas eustigma</name>
    <dbReference type="NCBI Taxonomy" id="1157962"/>
    <lineage>
        <taxon>Eukaryota</taxon>
        <taxon>Viridiplantae</taxon>
        <taxon>Chlorophyta</taxon>
        <taxon>core chlorophytes</taxon>
        <taxon>Chlorophyceae</taxon>
        <taxon>CS clade</taxon>
        <taxon>Chlamydomonadales</taxon>
        <taxon>Chlamydomonadaceae</taxon>
        <taxon>Chlamydomonas</taxon>
    </lineage>
</organism>
<dbReference type="SUPFAM" id="SSF51905">
    <property type="entry name" value="FAD/NAD(P)-binding domain"/>
    <property type="match status" value="2"/>
</dbReference>
<sequence>MSSIDEGEKRVFGGHEEAYALARSSILGLWCRNPCTFLTLDACEAELSALTPCVSKGVGSAAYTYLLRHGIINFGSVQQTTDSLLGSTDEGPATTALLIGTGGTTDGSDDPAAACMTSVAAALVSSEHTVPPAALTTDIHCVIKKASDLKDKLYTILRTVDFQVMTEKMIRKQLAEEVGCDVECFKAYIRKHVMHVIDNMEAREKLEPLEDDDEEDQQADVGSHIGTKGVVMSRRVLVVGAGAAGLAAASTLKKVGGKFLEVTVLEASQRIGGRAASPLVALSASIASAELQDGAAAGAVVQALNKPMMSPELLLLPSRLSRKHSQGCSAYDVPGLIEVLAEQQGLDLVPIVRQFPDESGPVNTSTVQHELPELLKGIRSAGPPRLLCGAVDVAADVAEEAEKLLEEMVAQVQHWVQDPGSSKSTSQKSSALPPGFNCNNLSCALEAALHIVVTSSAMRHNKAANPDAEQATGVTAGSSLDSIQPEDSSQPTTNFNTTPAPAVLDVLRWHLRCWELAAGAPLTRLPAACISGFLHRLQASSCGHTSTAPSSSALLLSSSSAAAAVLVKKRDPVGTRHDASSDAQSHGVPLAAAGPITSDVADVADDVVDDVLGTQFPVSSSLLLEGLVEGLDVRYGCQVKKVTYNKKGVKVVTTSGEEIAGDVVLMAVPLSSLQDDDIIFSPELPAWKTGAISRMGCGFGASVLLQYDTAFWRLGAEGGDLNGGVGQKTGVNSGSYGLIRSSIESLHAMSEIPAESKEALRKVEEERFAPIMKVEGNGSAEQVESIGGSEKVEGKGKLAKKVESIGGSEKVEGKGKLAKKVESIGGSEKVEGKGKTEKVEGNGGAEKVEGNGGAEKVEGNGAEKVEATVMVGGLVEQPVEVCLGNHDTQAEDDAAKTEETAHLTTVAVALKDQARETGSSDIAAPRGNAGAAAGAGAGAGAAAAAGAAESGYPAAPSLSAAEVRPVLITEVGQGRVPGACLLVQFAGGGDAASWMAFSSKLLQAAAIEAVHSAFPPPATCTTSHHQSSCSAALPDVNPTPRAVHVSRWGPAGPAGRSESFTFQLASSGISNGLTADTVLDLLHDLSALSLPVKDRLCFAGEYASGGQFLAPLGGRLSASLQSGVREAARILAAIFGDEDPVTGVTPPSAARLSAPITLKPVGDERDFDFKSLEKHEEDRQNRIRIGEGDDEEEEDEDGLAEEEEEEQRPKKKKRGKRSSTNDVNDEDYGTVKKNGRGKRKAKVRDSSDDAEDEAAGDEGVSLAKKKSKKQKVEGGEGKRKRAGDASVAAMDGPGGLGEYDPRRAEAELVRRQEARQDIKAAHKALIMASKGNLSPLWEVLSAASDGWDLRAQLVHVLVQAVPEALETISADSAILKMLSEWIKDCCSQAAGIGIEPFITAMLKLMAKIPVKLEILRGSGLVATVKSKMVDGSGRVITKEVRKAAEELLLRWGPASKPTAATAAAAARPGAAAASRAAIMRNHGSFQAAVHGNPGTAWQPGSALANKSAGIRSLGKQPAVTTALEQVELPQQVQSKIAAAQAAIDAMKEEETRAATERTRQVMLSARQVVLPKIATFEEFKKIEHKARKSGEAGPPLNSASAFDSKPLQSDPKHSHEKRVSTGPADISLLENYVKAHLKPQIECKAITKEIYSKIKDKVIKKLVDAHAGVNIDKAFFSEERKMKIKGMVMEYVRKYVEHQR</sequence>
<feature type="compositionally biased region" description="Basic and acidic residues" evidence="7">
    <location>
        <begin position="1610"/>
        <end position="1619"/>
    </location>
</feature>
<feature type="coiled-coil region" evidence="6">
    <location>
        <begin position="391"/>
        <end position="418"/>
    </location>
</feature>
<dbReference type="SUPFAM" id="SSF46689">
    <property type="entry name" value="Homeodomain-like"/>
    <property type="match status" value="1"/>
</dbReference>
<feature type="region of interest" description="Disordered" evidence="7">
    <location>
        <begin position="1171"/>
        <end position="1300"/>
    </location>
</feature>
<dbReference type="GO" id="GO:0016705">
    <property type="term" value="F:oxidoreductase activity, acting on paired donors, with incorporation or reduction of molecular oxygen"/>
    <property type="evidence" value="ECO:0007669"/>
    <property type="project" value="UniProtKB-ARBA"/>
</dbReference>
<keyword evidence="6" id="KW-0175">Coiled coil</keyword>
<feature type="region of interest" description="Disordered" evidence="7">
    <location>
        <begin position="462"/>
        <end position="497"/>
    </location>
</feature>
<dbReference type="PROSITE" id="PS51998">
    <property type="entry name" value="DEK_C"/>
    <property type="match status" value="1"/>
</dbReference>
<evidence type="ECO:0000256" key="7">
    <source>
        <dbReference type="SAM" id="MobiDB-lite"/>
    </source>
</evidence>
<evidence type="ECO:0000259" key="9">
    <source>
        <dbReference type="PROSITE" id="PS51998"/>
    </source>
</evidence>
<evidence type="ECO:0000256" key="5">
    <source>
        <dbReference type="ARBA" id="ARBA00023002"/>
    </source>
</evidence>
<evidence type="ECO:0000313" key="10">
    <source>
        <dbReference type="EMBL" id="GAX80673.1"/>
    </source>
</evidence>
<dbReference type="InterPro" id="IPR009057">
    <property type="entry name" value="Homeodomain-like_sf"/>
</dbReference>
<proteinExistence type="inferred from homology"/>
<comment type="cofactor">
    <cofactor evidence="1">
        <name>FAD</name>
        <dbReference type="ChEBI" id="CHEBI:57692"/>
    </cofactor>
</comment>
<dbReference type="Pfam" id="PF13450">
    <property type="entry name" value="NAD_binding_8"/>
    <property type="match status" value="1"/>
</dbReference>
<keyword evidence="4" id="KW-0274">FAD</keyword>